<dbReference type="PROSITE" id="PS51318">
    <property type="entry name" value="TAT"/>
    <property type="match status" value="1"/>
</dbReference>
<protein>
    <submittedName>
        <fullName evidence="6">Penicillin-binding protein activator</fullName>
    </submittedName>
</protein>
<dbReference type="EMBL" id="JAHKRT010000001">
    <property type="protein sequence ID" value="MBU3076465.1"/>
    <property type="molecule type" value="Genomic_DNA"/>
</dbReference>
<dbReference type="InterPro" id="IPR006311">
    <property type="entry name" value="TAT_signal"/>
</dbReference>
<dbReference type="InterPro" id="IPR051010">
    <property type="entry name" value="BCAA_transport"/>
</dbReference>
<feature type="compositionally biased region" description="Pro residues" evidence="3">
    <location>
        <begin position="37"/>
        <end position="48"/>
    </location>
</feature>
<dbReference type="InterPro" id="IPR028081">
    <property type="entry name" value="Leu-bd"/>
</dbReference>
<reference evidence="6 7" key="1">
    <citation type="submission" date="2021-06" db="EMBL/GenBank/DDBJ databases">
        <title>Sphingomonas sp. XMGL2, whole genome shotgun sequencing project.</title>
        <authorList>
            <person name="Zhao G."/>
            <person name="Shen L."/>
        </authorList>
    </citation>
    <scope>NUCLEOTIDE SEQUENCE [LARGE SCALE GENOMIC DNA]</scope>
    <source>
        <strain evidence="6 7">XMGL2</strain>
    </source>
</reference>
<evidence type="ECO:0000313" key="6">
    <source>
        <dbReference type="EMBL" id="MBU3076465.1"/>
    </source>
</evidence>
<dbReference type="CDD" id="cd06339">
    <property type="entry name" value="PBP1_YraM_LppC_lipoprotein-like"/>
    <property type="match status" value="1"/>
</dbReference>
<evidence type="ECO:0000313" key="7">
    <source>
        <dbReference type="Proteomes" id="UP000776276"/>
    </source>
</evidence>
<evidence type="ECO:0000259" key="5">
    <source>
        <dbReference type="Pfam" id="PF13458"/>
    </source>
</evidence>
<feature type="signal peptide" evidence="4">
    <location>
        <begin position="1"/>
        <end position="27"/>
    </location>
</feature>
<keyword evidence="2" id="KW-0029">Amino-acid transport</keyword>
<dbReference type="Proteomes" id="UP000776276">
    <property type="component" value="Unassembled WGS sequence"/>
</dbReference>
<dbReference type="Pfam" id="PF13458">
    <property type="entry name" value="Peripla_BP_6"/>
    <property type="match status" value="1"/>
</dbReference>
<keyword evidence="1 4" id="KW-0732">Signal</keyword>
<keyword evidence="7" id="KW-1185">Reference proteome</keyword>
<organism evidence="6 7">
    <name type="scientific">Sphingomonas quercus</name>
    <dbReference type="NCBI Taxonomy" id="2842451"/>
    <lineage>
        <taxon>Bacteria</taxon>
        <taxon>Pseudomonadati</taxon>
        <taxon>Pseudomonadota</taxon>
        <taxon>Alphaproteobacteria</taxon>
        <taxon>Sphingomonadales</taxon>
        <taxon>Sphingomonadaceae</taxon>
        <taxon>Sphingomonas</taxon>
    </lineage>
</organism>
<feature type="region of interest" description="Disordered" evidence="3">
    <location>
        <begin position="34"/>
        <end position="56"/>
    </location>
</feature>
<keyword evidence="2" id="KW-0813">Transport</keyword>
<dbReference type="PANTHER" id="PTHR30483">
    <property type="entry name" value="LEUCINE-SPECIFIC-BINDING PROTEIN"/>
    <property type="match status" value="1"/>
</dbReference>
<feature type="chain" id="PRO_5045525549" evidence="4">
    <location>
        <begin position="28"/>
        <end position="397"/>
    </location>
</feature>
<proteinExistence type="predicted"/>
<dbReference type="PROSITE" id="PS51257">
    <property type="entry name" value="PROKAR_LIPOPROTEIN"/>
    <property type="match status" value="1"/>
</dbReference>
<accession>A0ABS6BGU6</accession>
<evidence type="ECO:0000256" key="2">
    <source>
        <dbReference type="ARBA" id="ARBA00022970"/>
    </source>
</evidence>
<name>A0ABS6BGU6_9SPHN</name>
<comment type="caution">
    <text evidence="6">The sequence shown here is derived from an EMBL/GenBank/DDBJ whole genome shotgun (WGS) entry which is preliminary data.</text>
</comment>
<sequence length="397" mass="41013">MAERPPVRQPRRSFLRAAGLALTLAVAACVAPRERPAPPPAAPPPPVQTAPVGPLPTDVERHRVALLVPMTGSNAGVGQSIANAANLALLDANDKSLRITTYDTAGAGGAAAAARRALAEGNQLFLGPLLGEDVRVATPVAVAAHVPLIAFSNDSSAAASGVYLLGFTPGGAIDRVVDYAASRGLRRFAGLMPKGVYGRRASNAFLRAVEDAKGNVVAMADYDRTPASLNAAVAKLQAAGGYDALLIADSGRIVLQAVPLARRGGGAQARILGTELWNTDPALSRDPVMAGSWFASVSDGLYNQFAAKYRARFGRGPYRLSSLGYDSVLLTMRIAANWKVGAPFPQAALRDADGFAGVDGAFRFGGNGIAERALEVKQIGPGGLTTISPAPRSFTGN</sequence>
<evidence type="ECO:0000256" key="4">
    <source>
        <dbReference type="SAM" id="SignalP"/>
    </source>
</evidence>
<evidence type="ECO:0000256" key="1">
    <source>
        <dbReference type="ARBA" id="ARBA00022729"/>
    </source>
</evidence>
<gene>
    <name evidence="6" type="ORF">KOF26_01195</name>
</gene>
<feature type="domain" description="Leucine-binding protein" evidence="5">
    <location>
        <begin position="63"/>
        <end position="376"/>
    </location>
</feature>
<evidence type="ECO:0000256" key="3">
    <source>
        <dbReference type="SAM" id="MobiDB-lite"/>
    </source>
</evidence>
<dbReference type="RefSeq" id="WP_216318703.1">
    <property type="nucleotide sequence ID" value="NZ_JAHKRT010000001.1"/>
</dbReference>
<dbReference type="PANTHER" id="PTHR30483:SF6">
    <property type="entry name" value="PERIPLASMIC BINDING PROTEIN OF ABC TRANSPORTER FOR NATURAL AMINO ACIDS"/>
    <property type="match status" value="1"/>
</dbReference>